<proteinExistence type="inferred from homology"/>
<dbReference type="STRING" id="266892.SAMN04488054_11865"/>
<evidence type="ECO:0000256" key="4">
    <source>
        <dbReference type="ARBA" id="ARBA00023172"/>
    </source>
</evidence>
<evidence type="ECO:0000256" key="2">
    <source>
        <dbReference type="ARBA" id="ARBA00022908"/>
    </source>
</evidence>
<name>A0A1I4NKD0_9BACI</name>
<dbReference type="PROSITE" id="PS51898">
    <property type="entry name" value="TYR_RECOMBINASE"/>
    <property type="match status" value="1"/>
</dbReference>
<keyword evidence="2" id="KW-0229">DNA integration</keyword>
<dbReference type="InterPro" id="IPR013762">
    <property type="entry name" value="Integrase-like_cat_sf"/>
</dbReference>
<dbReference type="GO" id="GO:0015074">
    <property type="term" value="P:DNA integration"/>
    <property type="evidence" value="ECO:0007669"/>
    <property type="project" value="UniProtKB-KW"/>
</dbReference>
<comment type="similarity">
    <text evidence="1">Belongs to the 'phage' integrase family.</text>
</comment>
<dbReference type="PROSITE" id="PS51900">
    <property type="entry name" value="CB"/>
    <property type="match status" value="1"/>
</dbReference>
<dbReference type="PANTHER" id="PTHR30349">
    <property type="entry name" value="PHAGE INTEGRASE-RELATED"/>
    <property type="match status" value="1"/>
</dbReference>
<dbReference type="Pfam" id="PF02899">
    <property type="entry name" value="Phage_int_SAM_1"/>
    <property type="match status" value="1"/>
</dbReference>
<gene>
    <name evidence="8" type="ORF">SAMN04488054_11865</name>
</gene>
<accession>A0A1I4NKD0</accession>
<keyword evidence="3 5" id="KW-0238">DNA-binding</keyword>
<evidence type="ECO:0000313" key="9">
    <source>
        <dbReference type="Proteomes" id="UP000199668"/>
    </source>
</evidence>
<dbReference type="EMBL" id="FOTY01000018">
    <property type="protein sequence ID" value="SFM15929.1"/>
    <property type="molecule type" value="Genomic_DNA"/>
</dbReference>
<dbReference type="PANTHER" id="PTHR30349:SF64">
    <property type="entry name" value="PROPHAGE INTEGRASE INTD-RELATED"/>
    <property type="match status" value="1"/>
</dbReference>
<evidence type="ECO:0000256" key="3">
    <source>
        <dbReference type="ARBA" id="ARBA00023125"/>
    </source>
</evidence>
<evidence type="ECO:0000256" key="1">
    <source>
        <dbReference type="ARBA" id="ARBA00008857"/>
    </source>
</evidence>
<keyword evidence="9" id="KW-1185">Reference proteome</keyword>
<evidence type="ECO:0000313" key="8">
    <source>
        <dbReference type="EMBL" id="SFM15929.1"/>
    </source>
</evidence>
<dbReference type="Proteomes" id="UP000199668">
    <property type="component" value="Unassembled WGS sequence"/>
</dbReference>
<dbReference type="Gene3D" id="1.10.150.130">
    <property type="match status" value="1"/>
</dbReference>
<dbReference type="AlphaFoldDB" id="A0A1I4NKD0"/>
<reference evidence="8 9" key="1">
    <citation type="submission" date="2016-10" db="EMBL/GenBank/DDBJ databases">
        <authorList>
            <person name="de Groot N.N."/>
        </authorList>
    </citation>
    <scope>NUCLEOTIDE SEQUENCE [LARGE SCALE GENOMIC DNA]</scope>
    <source>
        <strain evidence="8 9">CGMCC 1.6134</strain>
    </source>
</reference>
<evidence type="ECO:0000259" key="7">
    <source>
        <dbReference type="PROSITE" id="PS51900"/>
    </source>
</evidence>
<dbReference type="InterPro" id="IPR002104">
    <property type="entry name" value="Integrase_catalytic"/>
</dbReference>
<dbReference type="InterPro" id="IPR050090">
    <property type="entry name" value="Tyrosine_recombinase_XerCD"/>
</dbReference>
<sequence length="228" mass="26689">MTLKKIVQEFVQWMKTMERSQETIDGYQKDLMMVGTFLSARYNTQVFVDEINTEDIEAYLTMLKEEKAYQPSSRNRHLHTLRSFFTFCVKKGYLLRSPAAAVEKVPVQQKEREYLNDHEAQQLIQAIDHELIQLVVQVLYYSGLRISECLSLTEDDVNLEKKQLHVRQGKGNKDRYVPLNYHLIPILQSYKNRRDKNSPTAYFFATKKTGKLSPVYVNRVLAETATKL</sequence>
<organism evidence="8 9">
    <name type="scientific">Salibacterium qingdaonense</name>
    <dbReference type="NCBI Taxonomy" id="266892"/>
    <lineage>
        <taxon>Bacteria</taxon>
        <taxon>Bacillati</taxon>
        <taxon>Bacillota</taxon>
        <taxon>Bacilli</taxon>
        <taxon>Bacillales</taxon>
        <taxon>Bacillaceae</taxon>
    </lineage>
</organism>
<dbReference type="Pfam" id="PF00589">
    <property type="entry name" value="Phage_integrase"/>
    <property type="match status" value="1"/>
</dbReference>
<dbReference type="InterPro" id="IPR004107">
    <property type="entry name" value="Integrase_SAM-like_N"/>
</dbReference>
<dbReference type="InterPro" id="IPR011010">
    <property type="entry name" value="DNA_brk_join_enz"/>
</dbReference>
<evidence type="ECO:0000256" key="5">
    <source>
        <dbReference type="PROSITE-ProRule" id="PRU01248"/>
    </source>
</evidence>
<feature type="domain" description="Core-binding (CB)" evidence="7">
    <location>
        <begin position="1"/>
        <end position="89"/>
    </location>
</feature>
<dbReference type="Gene3D" id="1.10.443.10">
    <property type="entry name" value="Intergrase catalytic core"/>
    <property type="match status" value="1"/>
</dbReference>
<protein>
    <submittedName>
        <fullName evidence="8">Phage integrase, N-terminal SAM-like domain</fullName>
    </submittedName>
</protein>
<feature type="domain" description="Tyr recombinase" evidence="6">
    <location>
        <begin position="110"/>
        <end position="228"/>
    </location>
</feature>
<dbReference type="GO" id="GO:0003677">
    <property type="term" value="F:DNA binding"/>
    <property type="evidence" value="ECO:0007669"/>
    <property type="project" value="UniProtKB-UniRule"/>
</dbReference>
<dbReference type="SUPFAM" id="SSF56349">
    <property type="entry name" value="DNA breaking-rejoining enzymes"/>
    <property type="match status" value="1"/>
</dbReference>
<keyword evidence="4" id="KW-0233">DNA recombination</keyword>
<dbReference type="InterPro" id="IPR044068">
    <property type="entry name" value="CB"/>
</dbReference>
<dbReference type="GO" id="GO:0006310">
    <property type="term" value="P:DNA recombination"/>
    <property type="evidence" value="ECO:0007669"/>
    <property type="project" value="UniProtKB-KW"/>
</dbReference>
<evidence type="ECO:0000259" key="6">
    <source>
        <dbReference type="PROSITE" id="PS51898"/>
    </source>
</evidence>
<dbReference type="InterPro" id="IPR010998">
    <property type="entry name" value="Integrase_recombinase_N"/>
</dbReference>